<evidence type="ECO:0000256" key="5">
    <source>
        <dbReference type="ARBA" id="ARBA00023004"/>
    </source>
</evidence>
<keyword evidence="5 6" id="KW-0408">Iron</keyword>
<keyword evidence="9" id="KW-1185">Reference proteome</keyword>
<feature type="domain" description="Cytochrome c" evidence="7">
    <location>
        <begin position="32"/>
        <end position="113"/>
    </location>
</feature>
<keyword evidence="8" id="KW-0560">Oxidoreductase</keyword>
<dbReference type="GO" id="GO:0046872">
    <property type="term" value="F:metal ion binding"/>
    <property type="evidence" value="ECO:0007669"/>
    <property type="project" value="UniProtKB-KW"/>
</dbReference>
<dbReference type="Proteomes" id="UP000008080">
    <property type="component" value="Chromosome"/>
</dbReference>
<evidence type="ECO:0000313" key="9">
    <source>
        <dbReference type="Proteomes" id="UP000008080"/>
    </source>
</evidence>
<keyword evidence="1" id="KW-0813">Transport</keyword>
<reference evidence="8 9" key="1">
    <citation type="journal article" date="2004" name="Science">
        <title>A predator unmasked: life cycle of Bdellovibrio bacteriovorus from a genomic perspective.</title>
        <authorList>
            <person name="Rendulic S."/>
            <person name="Jagtap P."/>
            <person name="Rosinus A."/>
            <person name="Eppinger M."/>
            <person name="Baar C."/>
            <person name="Lanz C."/>
            <person name="Keller H."/>
            <person name="Lambert C."/>
            <person name="Evans K.J."/>
            <person name="Goesmann A."/>
            <person name="Meyer F."/>
            <person name="Sockett R.E."/>
            <person name="Schuster S.C."/>
        </authorList>
    </citation>
    <scope>NUCLEOTIDE SEQUENCE [LARGE SCALE GENOMIC DNA]</scope>
    <source>
        <strain evidence="9">ATCC 15356 / DSM 50701 / NCIMB 9529 / HD100</strain>
    </source>
</reference>
<evidence type="ECO:0000256" key="4">
    <source>
        <dbReference type="ARBA" id="ARBA00022982"/>
    </source>
</evidence>
<dbReference type="GO" id="GO:0020037">
    <property type="term" value="F:heme binding"/>
    <property type="evidence" value="ECO:0007669"/>
    <property type="project" value="InterPro"/>
</dbReference>
<dbReference type="HOGENOM" id="CLU_087904_0_0_7"/>
<keyword evidence="4" id="KW-0249">Electron transport</keyword>
<protein>
    <submittedName>
        <fullName evidence="8">Nitric oxide reductase, cytochrome c-containing subunit</fullName>
        <ecNumber evidence="8">1.7.99.7</ecNumber>
    </submittedName>
</protein>
<dbReference type="InterPro" id="IPR051811">
    <property type="entry name" value="Cytochrome_c550/c551-like"/>
</dbReference>
<evidence type="ECO:0000256" key="2">
    <source>
        <dbReference type="ARBA" id="ARBA00022617"/>
    </source>
</evidence>
<keyword evidence="3 6" id="KW-0479">Metal-binding</keyword>
<dbReference type="Gene3D" id="1.10.760.10">
    <property type="entry name" value="Cytochrome c-like domain"/>
    <property type="match status" value="2"/>
</dbReference>
<dbReference type="GO" id="GO:0009055">
    <property type="term" value="F:electron transfer activity"/>
    <property type="evidence" value="ECO:0007669"/>
    <property type="project" value="InterPro"/>
</dbReference>
<dbReference type="EMBL" id="BX842653">
    <property type="protein sequence ID" value="CAE80395.1"/>
    <property type="molecule type" value="Genomic_DNA"/>
</dbReference>
<organism evidence="8 9">
    <name type="scientific">Bdellovibrio bacteriovorus (strain ATCC 15356 / DSM 50701 / NCIMB 9529 / HD100)</name>
    <dbReference type="NCBI Taxonomy" id="264462"/>
    <lineage>
        <taxon>Bacteria</taxon>
        <taxon>Pseudomonadati</taxon>
        <taxon>Bdellovibrionota</taxon>
        <taxon>Bdellovibrionia</taxon>
        <taxon>Bdellovibrionales</taxon>
        <taxon>Pseudobdellovibrionaceae</taxon>
        <taxon>Bdellovibrio</taxon>
    </lineage>
</organism>
<sequence>MGTVLCSAAFVLLTIDTFRRIPKQTNQIEMTDAVVRGKHLFDRNNCMGCHTILGEGAYYAPELTKVWERRGEIFIKSMLRDPQAMYPNDRKMTNYHFTEEEINDLTAFLKWIGTMDLNGFPPKPDLAQPVSAAAVQATVAQPQIYGQVCVACHTMNGTGGNTGPTLDGIGSRRDGEYLTHWLKDPAAVKADSKMPKLPLTDEQIQELVTYLSQIK</sequence>
<evidence type="ECO:0000256" key="6">
    <source>
        <dbReference type="PROSITE-ProRule" id="PRU00433"/>
    </source>
</evidence>
<proteinExistence type="predicted"/>
<accession>Q6MK14</accession>
<dbReference type="PANTHER" id="PTHR37823">
    <property type="entry name" value="CYTOCHROME C-553-LIKE"/>
    <property type="match status" value="1"/>
</dbReference>
<dbReference type="STRING" id="264462.Bd2601"/>
<dbReference type="InterPro" id="IPR036909">
    <property type="entry name" value="Cyt_c-like_dom_sf"/>
</dbReference>
<dbReference type="InterPro" id="IPR009056">
    <property type="entry name" value="Cyt_c-like_dom"/>
</dbReference>
<dbReference type="PROSITE" id="PS51007">
    <property type="entry name" value="CYTC"/>
    <property type="match status" value="2"/>
</dbReference>
<dbReference type="GO" id="GO:0016491">
    <property type="term" value="F:oxidoreductase activity"/>
    <property type="evidence" value="ECO:0007669"/>
    <property type="project" value="UniProtKB-KW"/>
</dbReference>
<evidence type="ECO:0000313" key="8">
    <source>
        <dbReference type="EMBL" id="CAE80395.1"/>
    </source>
</evidence>
<dbReference type="EC" id="1.7.99.7" evidence="8"/>
<name>Q6MK14_BDEBA</name>
<evidence type="ECO:0000256" key="1">
    <source>
        <dbReference type="ARBA" id="ARBA00022448"/>
    </source>
</evidence>
<dbReference type="SUPFAM" id="SSF46626">
    <property type="entry name" value="Cytochrome c"/>
    <property type="match status" value="2"/>
</dbReference>
<feature type="domain" description="Cytochrome c" evidence="7">
    <location>
        <begin position="136"/>
        <end position="215"/>
    </location>
</feature>
<dbReference type="AlphaFoldDB" id="Q6MK14"/>
<evidence type="ECO:0000259" key="7">
    <source>
        <dbReference type="PROSITE" id="PS51007"/>
    </source>
</evidence>
<dbReference type="KEGG" id="bba:Bd2601"/>
<keyword evidence="2 6" id="KW-0349">Heme</keyword>
<dbReference type="eggNOG" id="COG2010">
    <property type="taxonomic scope" value="Bacteria"/>
</dbReference>
<gene>
    <name evidence="8" type="primary">norC</name>
    <name evidence="8" type="ordered locus">Bd2601</name>
</gene>
<dbReference type="Pfam" id="PF00034">
    <property type="entry name" value="Cytochrom_C"/>
    <property type="match status" value="2"/>
</dbReference>
<evidence type="ECO:0000256" key="3">
    <source>
        <dbReference type="ARBA" id="ARBA00022723"/>
    </source>
</evidence>